<feature type="transmembrane region" description="Helical" evidence="4">
    <location>
        <begin position="94"/>
        <end position="116"/>
    </location>
</feature>
<dbReference type="Gene3D" id="2.40.260.10">
    <property type="entry name" value="Sortase"/>
    <property type="match status" value="1"/>
</dbReference>
<proteinExistence type="predicted"/>
<dbReference type="GO" id="GO:0016787">
    <property type="term" value="F:hydrolase activity"/>
    <property type="evidence" value="ECO:0007669"/>
    <property type="project" value="UniProtKB-KW"/>
</dbReference>
<keyword evidence="4" id="KW-0812">Transmembrane</keyword>
<feature type="compositionally biased region" description="Basic residues" evidence="3">
    <location>
        <begin position="1"/>
        <end position="10"/>
    </location>
</feature>
<reference evidence="5 6" key="1">
    <citation type="submission" date="2019-08" db="EMBL/GenBank/DDBJ databases">
        <title>In-depth cultivation of the pig gut microbiome towards novel bacterial diversity and tailored functional studies.</title>
        <authorList>
            <person name="Wylensek D."/>
            <person name="Hitch T.C.A."/>
            <person name="Clavel T."/>
        </authorList>
    </citation>
    <scope>NUCLEOTIDE SEQUENCE [LARGE SCALE GENOMIC DNA]</scope>
    <source>
        <strain evidence="5 6">CA-Schmier-601-WT-1</strain>
    </source>
</reference>
<feature type="active site" description="Proton donor/acceptor" evidence="2">
    <location>
        <position position="234"/>
    </location>
</feature>
<dbReference type="SUPFAM" id="SSF63817">
    <property type="entry name" value="Sortase"/>
    <property type="match status" value="1"/>
</dbReference>
<dbReference type="AlphaFoldDB" id="A0A6N7XMB9"/>
<feature type="region of interest" description="Disordered" evidence="3">
    <location>
        <begin position="1"/>
        <end position="89"/>
    </location>
</feature>
<dbReference type="NCBIfam" id="TIGR01076">
    <property type="entry name" value="sortase_fam"/>
    <property type="match status" value="1"/>
</dbReference>
<dbReference type="EMBL" id="VUNC01000002">
    <property type="protein sequence ID" value="MST72378.1"/>
    <property type="molecule type" value="Genomic_DNA"/>
</dbReference>
<dbReference type="Pfam" id="PF04203">
    <property type="entry name" value="Sortase"/>
    <property type="match status" value="1"/>
</dbReference>
<dbReference type="InterPro" id="IPR023365">
    <property type="entry name" value="Sortase_dom-sf"/>
</dbReference>
<keyword evidence="1" id="KW-0378">Hydrolase</keyword>
<dbReference type="InterPro" id="IPR005754">
    <property type="entry name" value="Sortase"/>
</dbReference>
<comment type="caution">
    <text evidence="5">The sequence shown here is derived from an EMBL/GenBank/DDBJ whole genome shotgun (WGS) entry which is preliminary data.</text>
</comment>
<dbReference type="CDD" id="cd05827">
    <property type="entry name" value="Sortase_C"/>
    <property type="match status" value="1"/>
</dbReference>
<feature type="compositionally biased region" description="Basic and acidic residues" evidence="3">
    <location>
        <begin position="21"/>
        <end position="48"/>
    </location>
</feature>
<gene>
    <name evidence="5" type="ORF">FYJ68_04545</name>
</gene>
<evidence type="ECO:0000256" key="2">
    <source>
        <dbReference type="PIRSR" id="PIRSR605754-1"/>
    </source>
</evidence>
<protein>
    <submittedName>
        <fullName evidence="5">Class C sortase</fullName>
    </submittedName>
</protein>
<evidence type="ECO:0000256" key="1">
    <source>
        <dbReference type="ARBA" id="ARBA00022801"/>
    </source>
</evidence>
<evidence type="ECO:0000256" key="3">
    <source>
        <dbReference type="SAM" id="MobiDB-lite"/>
    </source>
</evidence>
<dbReference type="InterPro" id="IPR042002">
    <property type="entry name" value="Sortase_C"/>
</dbReference>
<dbReference type="Proteomes" id="UP000469325">
    <property type="component" value="Unassembled WGS sequence"/>
</dbReference>
<dbReference type="NCBIfam" id="NF033745">
    <property type="entry name" value="class_C_sortase"/>
    <property type="match status" value="1"/>
</dbReference>
<feature type="compositionally biased region" description="Basic residues" evidence="3">
    <location>
        <begin position="73"/>
        <end position="89"/>
    </location>
</feature>
<keyword evidence="6" id="KW-1185">Reference proteome</keyword>
<feature type="transmembrane region" description="Helical" evidence="4">
    <location>
        <begin position="336"/>
        <end position="354"/>
    </location>
</feature>
<keyword evidence="4" id="KW-1133">Transmembrane helix</keyword>
<keyword evidence="4" id="KW-0472">Membrane</keyword>
<accession>A0A6N7XMB9</accession>
<evidence type="ECO:0000313" key="6">
    <source>
        <dbReference type="Proteomes" id="UP000469325"/>
    </source>
</evidence>
<evidence type="ECO:0000313" key="5">
    <source>
        <dbReference type="EMBL" id="MST72378.1"/>
    </source>
</evidence>
<name>A0A6N7XMB9_9ACTN</name>
<organism evidence="5 6">
    <name type="scientific">Olsenella porci</name>
    <dbReference type="NCBI Taxonomy" id="2652279"/>
    <lineage>
        <taxon>Bacteria</taxon>
        <taxon>Bacillati</taxon>
        <taxon>Actinomycetota</taxon>
        <taxon>Coriobacteriia</taxon>
        <taxon>Coriobacteriales</taxon>
        <taxon>Atopobiaceae</taxon>
        <taxon>Olsenella</taxon>
    </lineage>
</organism>
<sequence>MDAAARRRMRGGGLLARHSKKVEGGSESRHGGEPERGALPGRDDDRHVIPPASDAQPAHDAQPDVQTKTQPSHGRRLRRGSNGSKPRRRRLPRWADRLITALVILVGVGLMVWPWVLDRIEASGVFNQISQVSQTIDALSPEDKQRYLQQAQAYNAQLAGQTPQIDPSQILPYDEQLTYDRDPMMSWVEIPSINVSMPIYHGTSDAVLMAGVGHLEGSSLPVGGSSTHCVLTAHSGMQNLRMFDDIRQLQPGDIVLLHTMGDTLAYEVQSSEVVWPNEVSSLAIEPGKDLLTLVTCTPYGINDHRLLVHCVRTTYDPQQAADQASVTRRHWGAREWAVLVVALAAVGLTADVVVHRVRRRRGDKPQPR</sequence>
<evidence type="ECO:0000256" key="4">
    <source>
        <dbReference type="SAM" id="Phobius"/>
    </source>
</evidence>
<feature type="active site" description="Acyl-thioester intermediate" evidence="2">
    <location>
        <position position="296"/>
    </location>
</feature>